<dbReference type="SUPFAM" id="SSF53067">
    <property type="entry name" value="Actin-like ATPase domain"/>
    <property type="match status" value="1"/>
</dbReference>
<gene>
    <name evidence="1" type="ORF">M9Y10_027652</name>
</gene>
<dbReference type="Pfam" id="PF00022">
    <property type="entry name" value="Actin"/>
    <property type="match status" value="1"/>
</dbReference>
<dbReference type="InterPro" id="IPR004000">
    <property type="entry name" value="Actin"/>
</dbReference>
<sequence>MLQNLLNSRGYSFQTLEEKKVVRDIKEKLRYVASIYDDEINKSKDTSKYQIPYGDEILISDELFKCTEIQLILICMLSGGSSSFKGLPERISKEVKNLVLDSMEVNVKVPLTLILLQVNWLKIRITVMANQFLK</sequence>
<proteinExistence type="predicted"/>
<name>A0ABR2H4K2_9EUKA</name>
<reference evidence="1 2" key="1">
    <citation type="submission" date="2024-04" db="EMBL/GenBank/DDBJ databases">
        <title>Tritrichomonas musculus Genome.</title>
        <authorList>
            <person name="Alves-Ferreira E."/>
            <person name="Grigg M."/>
            <person name="Lorenzi H."/>
            <person name="Galac M."/>
        </authorList>
    </citation>
    <scope>NUCLEOTIDE SEQUENCE [LARGE SCALE GENOMIC DNA]</scope>
    <source>
        <strain evidence="1 2">EAF2021</strain>
    </source>
</reference>
<protein>
    <submittedName>
        <fullName evidence="1">Uncharacterized protein</fullName>
    </submittedName>
</protein>
<comment type="caution">
    <text evidence="1">The sequence shown here is derived from an EMBL/GenBank/DDBJ whole genome shotgun (WGS) entry which is preliminary data.</text>
</comment>
<dbReference type="PANTHER" id="PTHR11937">
    <property type="entry name" value="ACTIN"/>
    <property type="match status" value="1"/>
</dbReference>
<keyword evidence="2" id="KW-1185">Reference proteome</keyword>
<dbReference type="Gene3D" id="3.90.640.10">
    <property type="entry name" value="Actin, Chain A, domain 4"/>
    <property type="match status" value="1"/>
</dbReference>
<organism evidence="1 2">
    <name type="scientific">Tritrichomonas musculus</name>
    <dbReference type="NCBI Taxonomy" id="1915356"/>
    <lineage>
        <taxon>Eukaryota</taxon>
        <taxon>Metamonada</taxon>
        <taxon>Parabasalia</taxon>
        <taxon>Tritrichomonadida</taxon>
        <taxon>Tritrichomonadidae</taxon>
        <taxon>Tritrichomonas</taxon>
    </lineage>
</organism>
<dbReference type="InterPro" id="IPR043129">
    <property type="entry name" value="ATPase_NBD"/>
</dbReference>
<accession>A0ABR2H4K2</accession>
<evidence type="ECO:0000313" key="1">
    <source>
        <dbReference type="EMBL" id="KAK8840826.1"/>
    </source>
</evidence>
<dbReference type="Proteomes" id="UP001470230">
    <property type="component" value="Unassembled WGS sequence"/>
</dbReference>
<dbReference type="EMBL" id="JAPFFF010000043">
    <property type="protein sequence ID" value="KAK8840826.1"/>
    <property type="molecule type" value="Genomic_DNA"/>
</dbReference>
<evidence type="ECO:0000313" key="2">
    <source>
        <dbReference type="Proteomes" id="UP001470230"/>
    </source>
</evidence>